<accession>A0A8R7R3V2</accession>
<evidence type="ECO:0000256" key="1">
    <source>
        <dbReference type="SAM" id="MobiDB-lite"/>
    </source>
</evidence>
<reference evidence="2" key="3">
    <citation type="submission" date="2022-06" db="UniProtKB">
        <authorList>
            <consortium name="EnsemblPlants"/>
        </authorList>
    </citation>
    <scope>IDENTIFICATION</scope>
</reference>
<keyword evidence="3" id="KW-1185">Reference proteome</keyword>
<name>A0A8R7R3V2_TRIUA</name>
<dbReference type="AlphaFoldDB" id="A0A8R7R3V2"/>
<evidence type="ECO:0000313" key="2">
    <source>
        <dbReference type="EnsemblPlants" id="TuG1812G0700004849.01.T01.cds285675"/>
    </source>
</evidence>
<reference evidence="3" key="1">
    <citation type="journal article" date="2013" name="Nature">
        <title>Draft genome of the wheat A-genome progenitor Triticum urartu.</title>
        <authorList>
            <person name="Ling H.Q."/>
            <person name="Zhao S."/>
            <person name="Liu D."/>
            <person name="Wang J."/>
            <person name="Sun H."/>
            <person name="Zhang C."/>
            <person name="Fan H."/>
            <person name="Li D."/>
            <person name="Dong L."/>
            <person name="Tao Y."/>
            <person name="Gao C."/>
            <person name="Wu H."/>
            <person name="Li Y."/>
            <person name="Cui Y."/>
            <person name="Guo X."/>
            <person name="Zheng S."/>
            <person name="Wang B."/>
            <person name="Yu K."/>
            <person name="Liang Q."/>
            <person name="Yang W."/>
            <person name="Lou X."/>
            <person name="Chen J."/>
            <person name="Feng M."/>
            <person name="Jian J."/>
            <person name="Zhang X."/>
            <person name="Luo G."/>
            <person name="Jiang Y."/>
            <person name="Liu J."/>
            <person name="Wang Z."/>
            <person name="Sha Y."/>
            <person name="Zhang B."/>
            <person name="Wu H."/>
            <person name="Tang D."/>
            <person name="Shen Q."/>
            <person name="Xue P."/>
            <person name="Zou S."/>
            <person name="Wang X."/>
            <person name="Liu X."/>
            <person name="Wang F."/>
            <person name="Yang Y."/>
            <person name="An X."/>
            <person name="Dong Z."/>
            <person name="Zhang K."/>
            <person name="Zhang X."/>
            <person name="Luo M.C."/>
            <person name="Dvorak J."/>
            <person name="Tong Y."/>
            <person name="Wang J."/>
            <person name="Yang H."/>
            <person name="Li Z."/>
            <person name="Wang D."/>
            <person name="Zhang A."/>
            <person name="Wang J."/>
        </authorList>
    </citation>
    <scope>NUCLEOTIDE SEQUENCE</scope>
    <source>
        <strain evidence="3">cv. G1812</strain>
    </source>
</reference>
<feature type="region of interest" description="Disordered" evidence="1">
    <location>
        <begin position="304"/>
        <end position="332"/>
    </location>
</feature>
<feature type="region of interest" description="Disordered" evidence="1">
    <location>
        <begin position="151"/>
        <end position="176"/>
    </location>
</feature>
<protein>
    <submittedName>
        <fullName evidence="2">Uncharacterized protein</fullName>
    </submittedName>
</protein>
<reference evidence="2" key="2">
    <citation type="submission" date="2018-03" db="EMBL/GenBank/DDBJ databases">
        <title>The Triticum urartu genome reveals the dynamic nature of wheat genome evolution.</title>
        <authorList>
            <person name="Ling H."/>
            <person name="Ma B."/>
            <person name="Shi X."/>
            <person name="Liu H."/>
            <person name="Dong L."/>
            <person name="Sun H."/>
            <person name="Cao Y."/>
            <person name="Gao Q."/>
            <person name="Zheng S."/>
            <person name="Li Y."/>
            <person name="Yu Y."/>
            <person name="Du H."/>
            <person name="Qi M."/>
            <person name="Li Y."/>
            <person name="Yu H."/>
            <person name="Cui Y."/>
            <person name="Wang N."/>
            <person name="Chen C."/>
            <person name="Wu H."/>
            <person name="Zhao Y."/>
            <person name="Zhang J."/>
            <person name="Li Y."/>
            <person name="Zhou W."/>
            <person name="Zhang B."/>
            <person name="Hu W."/>
            <person name="Eijk M."/>
            <person name="Tang J."/>
            <person name="Witsenboer H."/>
            <person name="Zhao S."/>
            <person name="Li Z."/>
            <person name="Zhang A."/>
            <person name="Wang D."/>
            <person name="Liang C."/>
        </authorList>
    </citation>
    <scope>NUCLEOTIDE SEQUENCE [LARGE SCALE GENOMIC DNA]</scope>
    <source>
        <strain evidence="2">cv. G1812</strain>
    </source>
</reference>
<evidence type="ECO:0000313" key="3">
    <source>
        <dbReference type="Proteomes" id="UP000015106"/>
    </source>
</evidence>
<dbReference type="Gramene" id="TuG1812G0700004849.01.T01">
    <property type="protein sequence ID" value="TuG1812G0700004849.01.T01.cds285675"/>
    <property type="gene ID" value="TuG1812G0700004849.01"/>
</dbReference>
<sequence length="403" mass="44677">SQWVGGPELWVQEPADLFVVGVQRPSGIVPDAPHGRGAERLVLEPVEAEYLVVGEVERALHALTARHGIIGRARLPARLAPDEVRHQRPPVVAEPRLPLAPHLLVPPHDLLPEPVQVVGALQKHLVPPPAALRHQQVHQRRLVVGLPGRSVRQRRREDPPVPLAHGAARPHARPGLQEVQRPPAVPEQEAAGVGAEPVPGAVHLAVPAVEHQVVARVPAPRRLEQHVREHRVRVHPPQQLRLRVRHHQRAQQRQLGPEPRHLAVQHRVAVEDVQSVHAAVVRLVLERAEEHVVALRLLALARRRAGDHEHPRPPRGDKGRESRVRGQPRRSAGVVVGHVRAQRVRPVAQLAQRLLLLLAGNSLHHHGLRRLLRIRGRSVTGAIEAGVLDADAREFGREQEERA</sequence>
<dbReference type="EnsemblPlants" id="TuG1812G0700004849.01.T01">
    <property type="protein sequence ID" value="TuG1812G0700004849.01.T01.cds285675"/>
    <property type="gene ID" value="TuG1812G0700004849.01"/>
</dbReference>
<organism evidence="2 3">
    <name type="scientific">Triticum urartu</name>
    <name type="common">Red wild einkorn</name>
    <name type="synonym">Crithodium urartu</name>
    <dbReference type="NCBI Taxonomy" id="4572"/>
    <lineage>
        <taxon>Eukaryota</taxon>
        <taxon>Viridiplantae</taxon>
        <taxon>Streptophyta</taxon>
        <taxon>Embryophyta</taxon>
        <taxon>Tracheophyta</taxon>
        <taxon>Spermatophyta</taxon>
        <taxon>Magnoliopsida</taxon>
        <taxon>Liliopsida</taxon>
        <taxon>Poales</taxon>
        <taxon>Poaceae</taxon>
        <taxon>BOP clade</taxon>
        <taxon>Pooideae</taxon>
        <taxon>Triticodae</taxon>
        <taxon>Triticeae</taxon>
        <taxon>Triticinae</taxon>
        <taxon>Triticum</taxon>
    </lineage>
</organism>
<proteinExistence type="predicted"/>
<feature type="compositionally biased region" description="Basic and acidic residues" evidence="1">
    <location>
        <begin position="304"/>
        <end position="324"/>
    </location>
</feature>
<dbReference type="Proteomes" id="UP000015106">
    <property type="component" value="Chromosome 7"/>
</dbReference>